<dbReference type="GO" id="GO:0004407">
    <property type="term" value="F:histone deacetylase activity"/>
    <property type="evidence" value="ECO:0007669"/>
    <property type="project" value="TreeGrafter"/>
</dbReference>
<reference evidence="2 3" key="1">
    <citation type="journal article" date="2015" name="Genome Announc.">
        <title>The 474-Kilobase-Pair Complete Genome Sequence of CeV-01B, a Virus Infecting Haptolina (Chrysochromulina) ericina (Prymnesiophyceae).</title>
        <authorList>
            <person name="Gallot-Lavallee L."/>
            <person name="Pagarete A."/>
            <person name="Legendre M."/>
            <person name="Santini S."/>
            <person name="Sandaa R.A."/>
            <person name="Himmelbauer H."/>
            <person name="Ogata H."/>
            <person name="Bratbak G."/>
            <person name="Claverie J.M."/>
        </authorList>
    </citation>
    <scope>NUCLEOTIDE SEQUENCE [LARGE SCALE GENOMIC DNA]</scope>
    <source>
        <strain evidence="2">CeV-01B</strain>
    </source>
</reference>
<sequence>MKFFTNAHQDMHKTVSQLEIPERLSSVIKLVKEQSILTIIDKTDFSILYEGLSIKNQQYVSNILLKIKMIELANCKFCSWKNIICKKMLCQMCDSDISSLDTRYGYFNEDCTDTSIHENTHDILINMLSTLSYALLNDDGEDVMFITRPPGHHCSHDSVSGFCYLNWSYLLSQYYIKKNKKVCIIDLDLHHGNGTEELIKNYENSLFIDFHYYDGVFYPKSGDEKILVANNIINVNMPAKSGDIEYLAKLDEKIKYIEAFNADIYIISMGCDIIEGDNFNIMNCSTKFYKCVYDKLKIYNKQILIVLEGGYITENITETVRNFI</sequence>
<dbReference type="Gene3D" id="3.40.800.20">
    <property type="entry name" value="Histone deacetylase domain"/>
    <property type="match status" value="1"/>
</dbReference>
<dbReference type="OrthoDB" id="41683at10239"/>
<dbReference type="PANTHER" id="PTHR10625:SF10">
    <property type="entry name" value="HISTONE DEACETYLASE HDAC1"/>
    <property type="match status" value="1"/>
</dbReference>
<protein>
    <submittedName>
        <fullName evidence="2">Acetylpolyamide aminohydrolase</fullName>
    </submittedName>
</protein>
<evidence type="ECO:0000259" key="1">
    <source>
        <dbReference type="Pfam" id="PF00850"/>
    </source>
</evidence>
<proteinExistence type="predicted"/>
<evidence type="ECO:0000313" key="3">
    <source>
        <dbReference type="Proteomes" id="UP000203826"/>
    </source>
</evidence>
<dbReference type="Pfam" id="PF00850">
    <property type="entry name" value="Hist_deacetyl"/>
    <property type="match status" value="1"/>
</dbReference>
<dbReference type="PANTHER" id="PTHR10625">
    <property type="entry name" value="HISTONE DEACETYLASE HDAC1-RELATED"/>
    <property type="match status" value="1"/>
</dbReference>
<dbReference type="InterPro" id="IPR023801">
    <property type="entry name" value="His_deacetylse_dom"/>
</dbReference>
<dbReference type="InterPro" id="IPR023696">
    <property type="entry name" value="Ureohydrolase_dom_sf"/>
</dbReference>
<gene>
    <name evidence="2" type="ORF">ceV_373</name>
</gene>
<feature type="domain" description="Histone deacetylase" evidence="1">
    <location>
        <begin position="111"/>
        <end position="322"/>
    </location>
</feature>
<dbReference type="KEGG" id="vg:26049240"/>
<dbReference type="Proteomes" id="UP000203826">
    <property type="component" value="Segment"/>
</dbReference>
<dbReference type="GO" id="GO:0040029">
    <property type="term" value="P:epigenetic regulation of gene expression"/>
    <property type="evidence" value="ECO:0007669"/>
    <property type="project" value="TreeGrafter"/>
</dbReference>
<organism evidence="2 3">
    <name type="scientific">Chrysochromulina ericina virus CeV-01B</name>
    <dbReference type="NCBI Taxonomy" id="3070830"/>
    <lineage>
        <taxon>Viruses</taxon>
        <taxon>Varidnaviria</taxon>
        <taxon>Bamfordvirae</taxon>
        <taxon>Nucleocytoviricota</taxon>
        <taxon>Megaviricetes</taxon>
        <taxon>Imitervirales</taxon>
        <taxon>Mesomimiviridae</taxon>
        <taxon>Tethysvirus</taxon>
        <taxon>Tethysvirus raunefjordenense</taxon>
    </lineage>
</organism>
<dbReference type="InterPro" id="IPR037138">
    <property type="entry name" value="His_deacetylse_dom_sf"/>
</dbReference>
<dbReference type="InterPro" id="IPR000286">
    <property type="entry name" value="HDACs"/>
</dbReference>
<keyword evidence="3" id="KW-1185">Reference proteome</keyword>
<dbReference type="SUPFAM" id="SSF52768">
    <property type="entry name" value="Arginase/deacetylase"/>
    <property type="match status" value="1"/>
</dbReference>
<dbReference type="PRINTS" id="PR01270">
    <property type="entry name" value="HDASUPER"/>
</dbReference>
<name>A0A0N9QAS6_9VIRU</name>
<dbReference type="EMBL" id="KT820662">
    <property type="protein sequence ID" value="ALH23279.1"/>
    <property type="molecule type" value="Genomic_DNA"/>
</dbReference>
<accession>A0A0N9QAS6</accession>
<evidence type="ECO:0000313" key="2">
    <source>
        <dbReference type="EMBL" id="ALH23279.1"/>
    </source>
</evidence>